<sequence>MRGSTPVISGFFPDPTTGRVIGMSSGDGSTVLERFEYRATDPVAPR</sequence>
<name>A0ABT8JXF4_9MICC</name>
<dbReference type="EMBL" id="JAROCG010000001">
    <property type="protein sequence ID" value="MDN4609843.1"/>
    <property type="molecule type" value="Genomic_DNA"/>
</dbReference>
<proteinExistence type="predicted"/>
<keyword evidence="2" id="KW-1185">Reference proteome</keyword>
<reference evidence="1" key="1">
    <citation type="submission" date="2023-06" db="EMBL/GenBank/DDBJ databases">
        <title>MT1 and MT2 Draft Genomes of Novel Species.</title>
        <authorList>
            <person name="Venkateswaran K."/>
        </authorList>
    </citation>
    <scope>NUCLEOTIDE SEQUENCE</scope>
    <source>
        <strain evidence="1">IIF3SC-B10</strain>
    </source>
</reference>
<evidence type="ECO:0000313" key="2">
    <source>
        <dbReference type="Proteomes" id="UP001174209"/>
    </source>
</evidence>
<dbReference type="Proteomes" id="UP001174209">
    <property type="component" value="Unassembled WGS sequence"/>
</dbReference>
<comment type="caution">
    <text evidence="1">The sequence shown here is derived from an EMBL/GenBank/DDBJ whole genome shotgun (WGS) entry which is preliminary data.</text>
</comment>
<dbReference type="RefSeq" id="WP_301224572.1">
    <property type="nucleotide sequence ID" value="NZ_JAROCG010000001.1"/>
</dbReference>
<evidence type="ECO:0000313" key="1">
    <source>
        <dbReference type="EMBL" id="MDN4609843.1"/>
    </source>
</evidence>
<protein>
    <submittedName>
        <fullName evidence="1">Uncharacterized protein</fullName>
    </submittedName>
</protein>
<gene>
    <name evidence="1" type="ORF">P5G52_03095</name>
</gene>
<accession>A0ABT8JXF4</accession>
<organism evidence="1 2">
    <name type="scientific">Arthrobacter burdickii</name>
    <dbReference type="NCBI Taxonomy" id="3035920"/>
    <lineage>
        <taxon>Bacteria</taxon>
        <taxon>Bacillati</taxon>
        <taxon>Actinomycetota</taxon>
        <taxon>Actinomycetes</taxon>
        <taxon>Micrococcales</taxon>
        <taxon>Micrococcaceae</taxon>
        <taxon>Arthrobacter</taxon>
    </lineage>
</organism>